<dbReference type="EMBL" id="CASHTH010001654">
    <property type="protein sequence ID" value="CAI8017755.1"/>
    <property type="molecule type" value="Genomic_DNA"/>
</dbReference>
<sequence>MADFPELKNDLLLRAARGETVERVPVWVMRQAGRYLPEFRATREKHDFFTICRTPELACEVTLQPLARFDLDAAIIFSDILVVPQAMGMTVEMVKGKGPHFPERLDSPEDMKKLSLSVDVDKELGYVFSAISLTRRRLEGKVPLIGFCGAPVSILSAVTLHRVEWTLMSYMIEGGGSNTISRAKAWLYRHKDASHQLLQAITDVCVEYLEGQVKAGAQALQVFESHAGILGTKQFEEFSLLYLTQIANKLRERLQQSGLPNVPLIVFAKGAHYALPDLGSSGYDVVGIDWTHDPSEARRAVGGGVCLQGNLDPCALYGSKEDIVGRVQEMVRGFGRQSWIANLGHGIYPDMDPEHLKVFVDSVHSLSQQSV</sequence>
<evidence type="ECO:0000256" key="12">
    <source>
        <dbReference type="RuleBase" id="RU000554"/>
    </source>
</evidence>
<dbReference type="NCBIfam" id="TIGR01464">
    <property type="entry name" value="hemE"/>
    <property type="match status" value="1"/>
</dbReference>
<evidence type="ECO:0000313" key="15">
    <source>
        <dbReference type="EMBL" id="CAI8017755.1"/>
    </source>
</evidence>
<evidence type="ECO:0000256" key="3">
    <source>
        <dbReference type="ARBA" id="ARBA00009935"/>
    </source>
</evidence>
<evidence type="ECO:0000256" key="9">
    <source>
        <dbReference type="ARBA" id="ARBA00023239"/>
    </source>
</evidence>
<keyword evidence="7 12" id="KW-0210">Decarboxylase</keyword>
<reference evidence="15" key="1">
    <citation type="submission" date="2023-03" db="EMBL/GenBank/DDBJ databases">
        <authorList>
            <person name="Steffen K."/>
            <person name="Cardenas P."/>
        </authorList>
    </citation>
    <scope>NUCLEOTIDE SEQUENCE</scope>
</reference>
<organism evidence="15 16">
    <name type="scientific">Geodia barretti</name>
    <name type="common">Barrett's horny sponge</name>
    <dbReference type="NCBI Taxonomy" id="519541"/>
    <lineage>
        <taxon>Eukaryota</taxon>
        <taxon>Metazoa</taxon>
        <taxon>Porifera</taxon>
        <taxon>Demospongiae</taxon>
        <taxon>Heteroscleromorpha</taxon>
        <taxon>Tetractinellida</taxon>
        <taxon>Astrophorina</taxon>
        <taxon>Geodiidae</taxon>
        <taxon>Geodia</taxon>
    </lineage>
</organism>
<keyword evidence="6" id="KW-0963">Cytoplasm</keyword>
<accession>A0AA35WKH5</accession>
<comment type="catalytic activity">
    <reaction evidence="11">
        <text>uroporphyrinogen III + 4 H(+) = coproporphyrinogen III + 4 CO2</text>
        <dbReference type="Rhea" id="RHEA:19865"/>
        <dbReference type="ChEBI" id="CHEBI:15378"/>
        <dbReference type="ChEBI" id="CHEBI:16526"/>
        <dbReference type="ChEBI" id="CHEBI:57308"/>
        <dbReference type="ChEBI" id="CHEBI:57309"/>
        <dbReference type="EC" id="4.1.1.37"/>
    </reaction>
    <physiologicalReaction direction="left-to-right" evidence="11">
        <dbReference type="Rhea" id="RHEA:19866"/>
    </physiologicalReaction>
</comment>
<feature type="domain" description="Uroporphyrinogen decarboxylase (URO-D)" evidence="14">
    <location>
        <begin position="25"/>
        <end position="34"/>
    </location>
</feature>
<dbReference type="GO" id="GO:0006783">
    <property type="term" value="P:heme biosynthetic process"/>
    <property type="evidence" value="ECO:0007669"/>
    <property type="project" value="UniProtKB-KW"/>
</dbReference>
<keyword evidence="9 12" id="KW-0456">Lyase</keyword>
<gene>
    <name evidence="15" type="ORF">GBAR_LOCUS10728</name>
</gene>
<evidence type="ECO:0000256" key="2">
    <source>
        <dbReference type="ARBA" id="ARBA00004804"/>
    </source>
</evidence>
<evidence type="ECO:0000259" key="14">
    <source>
        <dbReference type="PROSITE" id="PS00906"/>
    </source>
</evidence>
<dbReference type="HAMAP" id="MF_00218">
    <property type="entry name" value="URO_D"/>
    <property type="match status" value="1"/>
</dbReference>
<dbReference type="PROSITE" id="PS00906">
    <property type="entry name" value="UROD_1"/>
    <property type="match status" value="1"/>
</dbReference>
<comment type="pathway">
    <text evidence="2 12">Porphyrin-containing compound metabolism; protoporphyrin-IX biosynthesis; coproporphyrinogen-III from 5-aminolevulinate: step 4/4.</text>
</comment>
<proteinExistence type="inferred from homology"/>
<dbReference type="AlphaFoldDB" id="A0AA35WKH5"/>
<dbReference type="GO" id="GO:0005829">
    <property type="term" value="C:cytosol"/>
    <property type="evidence" value="ECO:0007669"/>
    <property type="project" value="TreeGrafter"/>
</dbReference>
<dbReference type="Gene3D" id="3.20.20.210">
    <property type="match status" value="1"/>
</dbReference>
<dbReference type="FunFam" id="3.20.20.210:FF:000004">
    <property type="entry name" value="Uroporphyrinogen decarboxylase"/>
    <property type="match status" value="1"/>
</dbReference>
<dbReference type="PANTHER" id="PTHR21091">
    <property type="entry name" value="METHYLTETRAHYDROFOLATE:HOMOCYSTEINE METHYLTRANSFERASE RELATED"/>
    <property type="match status" value="1"/>
</dbReference>
<dbReference type="CDD" id="cd00717">
    <property type="entry name" value="URO-D"/>
    <property type="match status" value="1"/>
</dbReference>
<evidence type="ECO:0000256" key="10">
    <source>
        <dbReference type="ARBA" id="ARBA00023244"/>
    </source>
</evidence>
<comment type="subcellular location">
    <subcellularLocation>
        <location evidence="1">Cytoplasm</location>
    </subcellularLocation>
</comment>
<keyword evidence="10 12" id="KW-0627">Porphyrin biosynthesis</keyword>
<evidence type="ECO:0000256" key="1">
    <source>
        <dbReference type="ARBA" id="ARBA00004496"/>
    </source>
</evidence>
<dbReference type="Pfam" id="PF01208">
    <property type="entry name" value="URO-D"/>
    <property type="match status" value="1"/>
</dbReference>
<dbReference type="SUPFAM" id="SSF51726">
    <property type="entry name" value="UROD/MetE-like"/>
    <property type="match status" value="1"/>
</dbReference>
<dbReference type="InterPro" id="IPR038071">
    <property type="entry name" value="UROD/MetE-like_sf"/>
</dbReference>
<comment type="caution">
    <text evidence="15">The sequence shown here is derived from an EMBL/GenBank/DDBJ whole genome shotgun (WGS) entry which is preliminary data.</text>
</comment>
<comment type="similarity">
    <text evidence="3 13">Belongs to the uroporphyrinogen decarboxylase family.</text>
</comment>
<evidence type="ECO:0000256" key="7">
    <source>
        <dbReference type="ARBA" id="ARBA00022793"/>
    </source>
</evidence>
<evidence type="ECO:0000256" key="8">
    <source>
        <dbReference type="ARBA" id="ARBA00023133"/>
    </source>
</evidence>
<evidence type="ECO:0000256" key="11">
    <source>
        <dbReference type="ARBA" id="ARBA00048411"/>
    </source>
</evidence>
<dbReference type="PANTHER" id="PTHR21091:SF169">
    <property type="entry name" value="UROPORPHYRINOGEN DECARBOXYLASE"/>
    <property type="match status" value="1"/>
</dbReference>
<evidence type="ECO:0000256" key="4">
    <source>
        <dbReference type="ARBA" id="ARBA00012288"/>
    </source>
</evidence>
<keyword evidence="8" id="KW-0350">Heme biosynthesis</keyword>
<evidence type="ECO:0000256" key="6">
    <source>
        <dbReference type="ARBA" id="ARBA00022490"/>
    </source>
</evidence>
<name>A0AA35WKH5_GEOBA</name>
<evidence type="ECO:0000256" key="5">
    <source>
        <dbReference type="ARBA" id="ARBA00014308"/>
    </source>
</evidence>
<dbReference type="GO" id="GO:0004853">
    <property type="term" value="F:uroporphyrinogen decarboxylase activity"/>
    <property type="evidence" value="ECO:0007669"/>
    <property type="project" value="UniProtKB-EC"/>
</dbReference>
<evidence type="ECO:0000256" key="13">
    <source>
        <dbReference type="RuleBase" id="RU004169"/>
    </source>
</evidence>
<protein>
    <recommendedName>
        <fullName evidence="5 12">Uroporphyrinogen decarboxylase</fullName>
        <ecNumber evidence="4 12">4.1.1.37</ecNumber>
    </recommendedName>
</protein>
<evidence type="ECO:0000313" key="16">
    <source>
        <dbReference type="Proteomes" id="UP001174909"/>
    </source>
</evidence>
<dbReference type="InterPro" id="IPR000257">
    <property type="entry name" value="Uroporphyrinogen_deCOase"/>
</dbReference>
<keyword evidence="16" id="KW-1185">Reference proteome</keyword>
<dbReference type="Proteomes" id="UP001174909">
    <property type="component" value="Unassembled WGS sequence"/>
</dbReference>
<dbReference type="InterPro" id="IPR006361">
    <property type="entry name" value="Uroporphyrinogen_deCO2ase_HemE"/>
</dbReference>
<dbReference type="EC" id="4.1.1.37" evidence="4 12"/>